<evidence type="ECO:0000313" key="1">
    <source>
        <dbReference type="EMBL" id="MBR0657205.1"/>
    </source>
</evidence>
<evidence type="ECO:0008006" key="3">
    <source>
        <dbReference type="Google" id="ProtNLM"/>
    </source>
</evidence>
<keyword evidence="2" id="KW-1185">Reference proteome</keyword>
<proteinExistence type="predicted"/>
<gene>
    <name evidence="1" type="ORF">GXW79_19170</name>
</gene>
<dbReference type="SUPFAM" id="SSF103088">
    <property type="entry name" value="OmpA-like"/>
    <property type="match status" value="1"/>
</dbReference>
<reference evidence="1" key="2">
    <citation type="journal article" date="2021" name="Syst. Appl. Microbiol.">
        <title>Roseomonas hellenica sp. nov., isolated from roots of wild-growing Alkanna tinctoria.</title>
        <authorList>
            <person name="Rat A."/>
            <person name="Naranjo H.D."/>
            <person name="Lebbe L."/>
            <person name="Cnockaert M."/>
            <person name="Krigas N."/>
            <person name="Grigoriadou K."/>
            <person name="Maloupa E."/>
            <person name="Willems A."/>
        </authorList>
    </citation>
    <scope>NUCLEOTIDE SEQUENCE</scope>
    <source>
        <strain evidence="1">LMG 28251</strain>
    </source>
</reference>
<dbReference type="AlphaFoldDB" id="A0AAF1JZW3"/>
<dbReference type="EMBL" id="JAAEDH010000028">
    <property type="protein sequence ID" value="MBR0657205.1"/>
    <property type="molecule type" value="Genomic_DNA"/>
</dbReference>
<reference evidence="1" key="1">
    <citation type="submission" date="2020-01" db="EMBL/GenBank/DDBJ databases">
        <authorList>
            <person name="Rat A."/>
        </authorList>
    </citation>
    <scope>NUCLEOTIDE SEQUENCE</scope>
    <source>
        <strain evidence="1">LMG 28251</strain>
    </source>
</reference>
<organism evidence="1 2">
    <name type="scientific">Plastoroseomonas arctica</name>
    <dbReference type="NCBI Taxonomy" id="1509237"/>
    <lineage>
        <taxon>Bacteria</taxon>
        <taxon>Pseudomonadati</taxon>
        <taxon>Pseudomonadota</taxon>
        <taxon>Alphaproteobacteria</taxon>
        <taxon>Acetobacterales</taxon>
        <taxon>Acetobacteraceae</taxon>
        <taxon>Plastoroseomonas</taxon>
    </lineage>
</organism>
<dbReference type="InterPro" id="IPR036737">
    <property type="entry name" value="OmpA-like_sf"/>
</dbReference>
<dbReference type="Gene3D" id="3.30.1330.60">
    <property type="entry name" value="OmpA-like domain"/>
    <property type="match status" value="1"/>
</dbReference>
<name>A0AAF1JZW3_9PROT</name>
<dbReference type="Proteomes" id="UP001196068">
    <property type="component" value="Unassembled WGS sequence"/>
</dbReference>
<accession>A0AAF1JZW3</accession>
<evidence type="ECO:0000313" key="2">
    <source>
        <dbReference type="Proteomes" id="UP001196068"/>
    </source>
</evidence>
<sequence>MMLGLKLLRVGGILAALCLTVSDSRHAQALSRSYICFDFDLESAELPPRCLQIVSEFAAWWRQERDRLSHPSLSSWDREASVPLPAQEVRVELVGHSLRERDGNNLAFLRAARIGRELERLGVPADLISLSGRVNLPMGFDAVNFGMNRRVEFVLR</sequence>
<dbReference type="RefSeq" id="WP_211876072.1">
    <property type="nucleotide sequence ID" value="NZ_JAAEDH010000028.1"/>
</dbReference>
<comment type="caution">
    <text evidence="1">The sequence shown here is derived from an EMBL/GenBank/DDBJ whole genome shotgun (WGS) entry which is preliminary data.</text>
</comment>
<protein>
    <recommendedName>
        <fullName evidence="3">OmpA-like domain-containing protein</fullName>
    </recommendedName>
</protein>